<dbReference type="Pfam" id="PF07228">
    <property type="entry name" value="SpoIIE"/>
    <property type="match status" value="1"/>
</dbReference>
<dbReference type="Gene3D" id="3.30.450.20">
    <property type="entry name" value="PAS domain"/>
    <property type="match status" value="1"/>
</dbReference>
<dbReference type="InterPro" id="IPR033479">
    <property type="entry name" value="dCache_1"/>
</dbReference>
<dbReference type="InterPro" id="IPR001932">
    <property type="entry name" value="PPM-type_phosphatase-like_dom"/>
</dbReference>
<dbReference type="EMBL" id="LHQS01000002">
    <property type="protein sequence ID" value="RXE56062.1"/>
    <property type="molecule type" value="Genomic_DNA"/>
</dbReference>
<evidence type="ECO:0000256" key="6">
    <source>
        <dbReference type="ARBA" id="ARBA00023136"/>
    </source>
</evidence>
<dbReference type="GO" id="GO:0016791">
    <property type="term" value="F:phosphatase activity"/>
    <property type="evidence" value="ECO:0007669"/>
    <property type="project" value="TreeGrafter"/>
</dbReference>
<dbReference type="SUPFAM" id="SSF103190">
    <property type="entry name" value="Sensory domain-like"/>
    <property type="match status" value="1"/>
</dbReference>
<dbReference type="InterPro" id="IPR052016">
    <property type="entry name" value="Bact_Sigma-Reg"/>
</dbReference>
<organism evidence="11 12">
    <name type="scientific">Methanoculleus taiwanensis</name>
    <dbReference type="NCBI Taxonomy" id="1550565"/>
    <lineage>
        <taxon>Archaea</taxon>
        <taxon>Methanobacteriati</taxon>
        <taxon>Methanobacteriota</taxon>
        <taxon>Stenosarchaea group</taxon>
        <taxon>Methanomicrobia</taxon>
        <taxon>Methanomicrobiales</taxon>
        <taxon>Methanomicrobiaceae</taxon>
        <taxon>Methanoculleus</taxon>
    </lineage>
</organism>
<dbReference type="Pfam" id="PF00672">
    <property type="entry name" value="HAMP"/>
    <property type="match status" value="1"/>
</dbReference>
<dbReference type="SMART" id="SM00304">
    <property type="entry name" value="HAMP"/>
    <property type="match status" value="1"/>
</dbReference>
<dbReference type="InterPro" id="IPR036457">
    <property type="entry name" value="PPM-type-like_dom_sf"/>
</dbReference>
<dbReference type="PROSITE" id="PS50885">
    <property type="entry name" value="HAMP"/>
    <property type="match status" value="1"/>
</dbReference>
<dbReference type="RefSeq" id="WP_128693792.1">
    <property type="nucleotide sequence ID" value="NZ_LHQS01000002.1"/>
</dbReference>
<dbReference type="Gene3D" id="6.10.340.10">
    <property type="match status" value="1"/>
</dbReference>
<keyword evidence="5 8" id="KW-1133">Transmembrane helix</keyword>
<comment type="subcellular location">
    <subcellularLocation>
        <location evidence="1">Cell membrane</location>
        <topology evidence="1">Multi-pass membrane protein</topology>
    </subcellularLocation>
</comment>
<feature type="domain" description="HAMP" evidence="9">
    <location>
        <begin position="397"/>
        <end position="449"/>
    </location>
</feature>
<dbReference type="GO" id="GO:0005886">
    <property type="term" value="C:plasma membrane"/>
    <property type="evidence" value="ECO:0007669"/>
    <property type="project" value="UniProtKB-SubCell"/>
</dbReference>
<evidence type="ECO:0000256" key="5">
    <source>
        <dbReference type="ARBA" id="ARBA00022989"/>
    </source>
</evidence>
<dbReference type="CDD" id="cd06225">
    <property type="entry name" value="HAMP"/>
    <property type="match status" value="1"/>
</dbReference>
<dbReference type="AlphaFoldDB" id="A0A498GZV6"/>
<dbReference type="OrthoDB" id="110858at2157"/>
<accession>A0A498GZV6</accession>
<dbReference type="GO" id="GO:0007165">
    <property type="term" value="P:signal transduction"/>
    <property type="evidence" value="ECO:0007669"/>
    <property type="project" value="InterPro"/>
</dbReference>
<evidence type="ECO:0000313" key="12">
    <source>
        <dbReference type="Proteomes" id="UP000290932"/>
    </source>
</evidence>
<keyword evidence="4" id="KW-0378">Hydrolase</keyword>
<evidence type="ECO:0000256" key="8">
    <source>
        <dbReference type="SAM" id="Phobius"/>
    </source>
</evidence>
<dbReference type="InterPro" id="IPR003660">
    <property type="entry name" value="HAMP_dom"/>
</dbReference>
<evidence type="ECO:0000256" key="2">
    <source>
        <dbReference type="ARBA" id="ARBA00022475"/>
    </source>
</evidence>
<feature type="transmembrane region" description="Helical" evidence="8">
    <location>
        <begin position="376"/>
        <end position="399"/>
    </location>
</feature>
<dbReference type="Pfam" id="PF02743">
    <property type="entry name" value="dCache_1"/>
    <property type="match status" value="1"/>
</dbReference>
<protein>
    <submittedName>
        <fullName evidence="11">Serine/threonine protein phosphatase</fullName>
    </submittedName>
</protein>
<evidence type="ECO:0000256" key="1">
    <source>
        <dbReference type="ARBA" id="ARBA00004651"/>
    </source>
</evidence>
<evidence type="ECO:0000256" key="4">
    <source>
        <dbReference type="ARBA" id="ARBA00022801"/>
    </source>
</evidence>
<reference evidence="11 12" key="1">
    <citation type="journal article" date="2015" name="Int. J. Syst. Evol. Microbiol.">
        <title>Methanoculleus taiwanensis sp. nov., a methanogen isolated from deep marine sediment at the deformation front area near Taiwan.</title>
        <authorList>
            <person name="Weng C.Y."/>
            <person name="Chen S.C."/>
            <person name="Lai M.C."/>
            <person name="Wu S.Y."/>
            <person name="Lin S."/>
            <person name="Yang T.F."/>
            <person name="Chen P.C."/>
        </authorList>
    </citation>
    <scope>NUCLEOTIDE SEQUENCE [LARGE SCALE GENOMIC DNA]</scope>
    <source>
        <strain evidence="11 12">CYW4</strain>
    </source>
</reference>
<sequence>MNPGGEKRFCIGLSVGTKIFLAFLGLSTAALLLAGILAFVQTDDVSRYALQQSTALGDRAADSTAALEESAEESLLMLAADQAAISNILFEQVSGEVDIMAAYAGEIMHDPARVVGRQHPASLLFLAPGTEGSVTVDEQTAVGMMEGIFRPIADADSHLSSVYLGTDSGIALVYPQTTDRNASFDPRLRNWFVQARTTGETSWSEPYVDFLGHGLTVACSKPVADTGSGWVWVVGADVTIETINRNIIGTQVGDRGYAILIDRHGNVVSRPDLTAGDLRWDESFVTENLFASSNTGLVSVAAKMTAGETGVTRVMFADGERFVAYAPVESVNWSVGVVMPVDEITAPITATRERILQASEDTAAHISDQEQLMQTVFAGLFLILLLAVAALTLIVARYFTRPLLELQKGSEAVGRGDLGYRVDVATGDEFENLARSFNRMTADLSSHIEELRRTTAENERMVKELEIAEEIQQSILPESAPALPGIELAGCSMPALEVGGDFYDYIPFGDARLGLAIADVSGKGVPAALFMALSRTLIRASALRNPDPAGAILEVNRFITLDSKTSMFVTLFYAVLDARERSFTYVNAGHNPPLLFRPGAGEALHLSGRGIALGILDEIELEVVRIELEPGDLLLLYTDGVTEAANEKDEEYGIERLEAFVSALPALPAEGIIDAIVKDVAGFAGTAPQFDDITLMVLKVA</sequence>
<gene>
    <name evidence="11" type="ORF">ABH15_07690</name>
</gene>
<keyword evidence="2" id="KW-1003">Cell membrane</keyword>
<keyword evidence="12" id="KW-1185">Reference proteome</keyword>
<dbReference type="InterPro" id="IPR029151">
    <property type="entry name" value="Sensor-like_sf"/>
</dbReference>
<proteinExistence type="predicted"/>
<dbReference type="CDD" id="cd12912">
    <property type="entry name" value="PDC2_MCP_like"/>
    <property type="match status" value="1"/>
</dbReference>
<dbReference type="PANTHER" id="PTHR43156">
    <property type="entry name" value="STAGE II SPORULATION PROTEIN E-RELATED"/>
    <property type="match status" value="1"/>
</dbReference>
<feature type="domain" description="PPM-type phosphatase" evidence="10">
    <location>
        <begin position="487"/>
        <end position="700"/>
    </location>
</feature>
<evidence type="ECO:0000256" key="3">
    <source>
        <dbReference type="ARBA" id="ARBA00022692"/>
    </source>
</evidence>
<name>A0A498GZV6_9EURY</name>
<dbReference type="SUPFAM" id="SSF81606">
    <property type="entry name" value="PP2C-like"/>
    <property type="match status" value="1"/>
</dbReference>
<keyword evidence="6 8" id="KW-0472">Membrane</keyword>
<evidence type="ECO:0000256" key="7">
    <source>
        <dbReference type="SAM" id="Coils"/>
    </source>
</evidence>
<keyword evidence="7" id="KW-0175">Coiled coil</keyword>
<comment type="caution">
    <text evidence="11">The sequence shown here is derived from an EMBL/GenBank/DDBJ whole genome shotgun (WGS) entry which is preliminary data.</text>
</comment>
<dbReference type="Proteomes" id="UP000290932">
    <property type="component" value="Unassembled WGS sequence"/>
</dbReference>
<dbReference type="PANTHER" id="PTHR43156:SF2">
    <property type="entry name" value="STAGE II SPORULATION PROTEIN E"/>
    <property type="match status" value="1"/>
</dbReference>
<dbReference type="SUPFAM" id="SSF158472">
    <property type="entry name" value="HAMP domain-like"/>
    <property type="match status" value="1"/>
</dbReference>
<evidence type="ECO:0000313" key="11">
    <source>
        <dbReference type="EMBL" id="RXE56062.1"/>
    </source>
</evidence>
<evidence type="ECO:0000259" key="9">
    <source>
        <dbReference type="PROSITE" id="PS50885"/>
    </source>
</evidence>
<dbReference type="PROSITE" id="PS51746">
    <property type="entry name" value="PPM_2"/>
    <property type="match status" value="1"/>
</dbReference>
<feature type="coiled-coil region" evidence="7">
    <location>
        <begin position="444"/>
        <end position="471"/>
    </location>
</feature>
<keyword evidence="3 8" id="KW-0812">Transmembrane</keyword>
<dbReference type="Gene3D" id="3.60.40.10">
    <property type="entry name" value="PPM-type phosphatase domain"/>
    <property type="match status" value="1"/>
</dbReference>
<dbReference type="SMART" id="SM00331">
    <property type="entry name" value="PP2C_SIG"/>
    <property type="match status" value="1"/>
</dbReference>
<feature type="transmembrane region" description="Helical" evidence="8">
    <location>
        <begin position="20"/>
        <end position="40"/>
    </location>
</feature>
<evidence type="ECO:0000259" key="10">
    <source>
        <dbReference type="PROSITE" id="PS51746"/>
    </source>
</evidence>